<dbReference type="Gene3D" id="3.40.50.880">
    <property type="match status" value="1"/>
</dbReference>
<dbReference type="EMBL" id="BBYR01000009">
    <property type="protein sequence ID" value="GAP34691.1"/>
    <property type="molecule type" value="Genomic_DNA"/>
</dbReference>
<organism evidence="7 8">
    <name type="scientific">Piscinibacter sakaiensis</name>
    <name type="common">Ideonella sakaiensis</name>
    <dbReference type="NCBI Taxonomy" id="1547922"/>
    <lineage>
        <taxon>Bacteria</taxon>
        <taxon>Pseudomonadati</taxon>
        <taxon>Pseudomonadota</taxon>
        <taxon>Betaproteobacteria</taxon>
        <taxon>Burkholderiales</taxon>
        <taxon>Sphaerotilaceae</taxon>
        <taxon>Piscinibacter</taxon>
    </lineage>
</organism>
<comment type="similarity">
    <text evidence="1">Belongs to the peptidase C26 family.</text>
</comment>
<evidence type="ECO:0000256" key="5">
    <source>
        <dbReference type="ARBA" id="ARBA00066788"/>
    </source>
</evidence>
<reference evidence="8" key="1">
    <citation type="submission" date="2015-07" db="EMBL/GenBank/DDBJ databases">
        <title>Discovery of a poly(ethylene terephthalate assimilation.</title>
        <authorList>
            <person name="Yoshida S."/>
            <person name="Hiraga K."/>
            <person name="Takehana T."/>
            <person name="Taniguchi I."/>
            <person name="Yamaji H."/>
            <person name="Maeda Y."/>
            <person name="Toyohara K."/>
            <person name="Miyamoto K."/>
            <person name="Kimura Y."/>
            <person name="Oda K."/>
        </authorList>
    </citation>
    <scope>NUCLEOTIDE SEQUENCE [LARGE SCALE GENOMIC DNA]</scope>
    <source>
        <strain evidence="8">NBRC 110686 / TISTR 2288 / 201-F6</strain>
    </source>
</reference>
<dbReference type="STRING" id="1547922.ISF6_5399"/>
<gene>
    <name evidence="7" type="ORF">ISF6_5399</name>
</gene>
<feature type="compositionally biased region" description="Low complexity" evidence="6">
    <location>
        <begin position="10"/>
        <end position="24"/>
    </location>
</feature>
<feature type="region of interest" description="Disordered" evidence="6">
    <location>
        <begin position="1"/>
        <end position="25"/>
    </location>
</feature>
<reference evidence="7 8" key="2">
    <citation type="journal article" date="2016" name="Science">
        <title>A bacterium that degrades and assimilates poly(ethylene terephthalate).</title>
        <authorList>
            <person name="Yoshida S."/>
            <person name="Hiraga K."/>
            <person name="Takehana T."/>
            <person name="Taniguchi I."/>
            <person name="Yamaji H."/>
            <person name="Maeda Y."/>
            <person name="Toyohara K."/>
            <person name="Miyamoto K."/>
            <person name="Kimura Y."/>
            <person name="Oda K."/>
        </authorList>
    </citation>
    <scope>NUCLEOTIDE SEQUENCE [LARGE SCALE GENOMIC DNA]</scope>
    <source>
        <strain evidence="8">NBRC 110686 / TISTR 2288 / 201-F6</strain>
    </source>
</reference>
<comment type="function">
    <text evidence="3">Involved in the breakdown of putrescine via hydrolysis of the gamma-glutamyl linkage of gamma-glutamyl-gamma-aminobutyrate.</text>
</comment>
<proteinExistence type="inferred from homology"/>
<dbReference type="CDD" id="cd01745">
    <property type="entry name" value="GATase1_2"/>
    <property type="match status" value="1"/>
</dbReference>
<dbReference type="FunFam" id="3.40.50.880:FF:000030">
    <property type="entry name" value="Gamma-glutamyl-gamma-aminobutyrate hydrolase PuuD"/>
    <property type="match status" value="1"/>
</dbReference>
<accession>A0A0K8NWE3</accession>
<evidence type="ECO:0000256" key="4">
    <source>
        <dbReference type="ARBA" id="ARBA00060634"/>
    </source>
</evidence>
<evidence type="ECO:0000313" key="8">
    <source>
        <dbReference type="Proteomes" id="UP000037660"/>
    </source>
</evidence>
<dbReference type="Pfam" id="PF07722">
    <property type="entry name" value="Peptidase_C26"/>
    <property type="match status" value="1"/>
</dbReference>
<sequence length="285" mass="30306">MNDPRPPLLRPEAALPEEAAGPAGRKPRVLVPACNRLLGEHPFHVAGRKYVDAVRLAGALPLVVPSLEPDEIDEALAFADGLFLTGSPSNVHPSHFGEAVHDASLPLDPLRDAWTLPLIRRALALGVPLFAVCRGLQETNVALGGSLYQAVQEVAGRHEHRGAGGRAGAGAAEMYAPAHAVQVQPGGVLARVLGPDDVVVNSVHGQGVNRLAAGLRVEALAPDGLVEAFSVADAPAFSLCVQWHPEWQAAENPVSLRLLRAFGEACRARQRERLRRAQPEEVPDR</sequence>
<evidence type="ECO:0000256" key="6">
    <source>
        <dbReference type="SAM" id="MobiDB-lite"/>
    </source>
</evidence>
<evidence type="ECO:0000313" key="7">
    <source>
        <dbReference type="EMBL" id="GAP34691.1"/>
    </source>
</evidence>
<name>A0A0K8NWE3_PISS1</name>
<protein>
    <recommendedName>
        <fullName evidence="5">gamma-glutamyl-gamma-aminobutyrate hydrolase</fullName>
        <ecNumber evidence="5">3.5.1.94</ecNumber>
    </recommendedName>
</protein>
<dbReference type="GO" id="GO:0006598">
    <property type="term" value="P:polyamine catabolic process"/>
    <property type="evidence" value="ECO:0007669"/>
    <property type="project" value="TreeGrafter"/>
</dbReference>
<dbReference type="InterPro" id="IPR011697">
    <property type="entry name" value="Peptidase_C26"/>
</dbReference>
<comment type="caution">
    <text evidence="7">The sequence shown here is derived from an EMBL/GenBank/DDBJ whole genome shotgun (WGS) entry which is preliminary data.</text>
</comment>
<dbReference type="SUPFAM" id="SSF52317">
    <property type="entry name" value="Class I glutamine amidotransferase-like"/>
    <property type="match status" value="1"/>
</dbReference>
<evidence type="ECO:0000256" key="1">
    <source>
        <dbReference type="ARBA" id="ARBA00011083"/>
    </source>
</evidence>
<comment type="pathway">
    <text evidence="4">Amine and polyamine degradation; putrescine degradation; 4-aminobutanoate from putrescine: step 4/4.</text>
</comment>
<evidence type="ECO:0000256" key="3">
    <source>
        <dbReference type="ARBA" id="ARBA00055068"/>
    </source>
</evidence>
<dbReference type="PANTHER" id="PTHR43235">
    <property type="entry name" value="GLUTAMINE AMIDOTRANSFERASE PB2B2.05-RELATED"/>
    <property type="match status" value="1"/>
</dbReference>
<dbReference type="EC" id="3.5.1.94" evidence="5"/>
<dbReference type="PANTHER" id="PTHR43235:SF1">
    <property type="entry name" value="GLUTAMINE AMIDOTRANSFERASE PB2B2.05-RELATED"/>
    <property type="match status" value="1"/>
</dbReference>
<dbReference type="GO" id="GO:0005829">
    <property type="term" value="C:cytosol"/>
    <property type="evidence" value="ECO:0007669"/>
    <property type="project" value="TreeGrafter"/>
</dbReference>
<dbReference type="InterPro" id="IPR029062">
    <property type="entry name" value="Class_I_gatase-like"/>
</dbReference>
<keyword evidence="7" id="KW-0378">Hydrolase</keyword>
<keyword evidence="8" id="KW-1185">Reference proteome</keyword>
<dbReference type="Proteomes" id="UP000037660">
    <property type="component" value="Unassembled WGS sequence"/>
</dbReference>
<dbReference type="InterPro" id="IPR044668">
    <property type="entry name" value="PuuD-like"/>
</dbReference>
<dbReference type="PROSITE" id="PS51273">
    <property type="entry name" value="GATASE_TYPE_1"/>
    <property type="match status" value="1"/>
</dbReference>
<dbReference type="AlphaFoldDB" id="A0A0K8NWE3"/>
<evidence type="ECO:0000256" key="2">
    <source>
        <dbReference type="ARBA" id="ARBA00052718"/>
    </source>
</evidence>
<comment type="catalytic activity">
    <reaction evidence="2">
        <text>4-(gamma-L-glutamylamino)butanoate + H2O = 4-aminobutanoate + L-glutamate</text>
        <dbReference type="Rhea" id="RHEA:19737"/>
        <dbReference type="ChEBI" id="CHEBI:15377"/>
        <dbReference type="ChEBI" id="CHEBI:29985"/>
        <dbReference type="ChEBI" id="CHEBI:58800"/>
        <dbReference type="ChEBI" id="CHEBI:59888"/>
        <dbReference type="EC" id="3.5.1.94"/>
    </reaction>
</comment>
<dbReference type="GO" id="GO:0033969">
    <property type="term" value="F:gamma-glutamyl-gamma-aminobutyrate hydrolase activity"/>
    <property type="evidence" value="ECO:0007669"/>
    <property type="project" value="UniProtKB-EC"/>
</dbReference>